<dbReference type="InterPro" id="IPR013899">
    <property type="entry name" value="DUF1771"/>
</dbReference>
<keyword evidence="5" id="KW-1185">Reference proteome</keyword>
<feature type="region of interest" description="Disordered" evidence="1">
    <location>
        <begin position="505"/>
        <end position="528"/>
    </location>
</feature>
<dbReference type="Gene3D" id="3.40.50.300">
    <property type="entry name" value="P-loop containing nucleotide triphosphate hydrolases"/>
    <property type="match status" value="1"/>
</dbReference>
<feature type="domain" description="CUE" evidence="3">
    <location>
        <begin position="844"/>
        <end position="887"/>
    </location>
</feature>
<evidence type="ECO:0000259" key="2">
    <source>
        <dbReference type="PROSITE" id="PS50828"/>
    </source>
</evidence>
<dbReference type="CDD" id="cd14279">
    <property type="entry name" value="CUE"/>
    <property type="match status" value="1"/>
</dbReference>
<dbReference type="Gene3D" id="3.30.1370.110">
    <property type="match status" value="1"/>
</dbReference>
<reference evidence="4 5" key="1">
    <citation type="submission" date="2022-12" db="EMBL/GenBank/DDBJ databases">
        <title>Chromosome-level genome assembly of true bugs.</title>
        <authorList>
            <person name="Ma L."/>
            <person name="Li H."/>
        </authorList>
    </citation>
    <scope>NUCLEOTIDE SEQUENCE [LARGE SCALE GENOMIC DNA]</scope>
    <source>
        <strain evidence="4">Lab_2022b</strain>
    </source>
</reference>
<dbReference type="PROSITE" id="PS51140">
    <property type="entry name" value="CUE"/>
    <property type="match status" value="1"/>
</dbReference>
<name>A0AAW1CQ35_9HEMI</name>
<gene>
    <name evidence="4" type="ORF">O3M35_003021</name>
</gene>
<feature type="compositionally biased region" description="Polar residues" evidence="1">
    <location>
        <begin position="61"/>
        <end position="76"/>
    </location>
</feature>
<dbReference type="EMBL" id="JAPXFL010000012">
    <property type="protein sequence ID" value="KAK9498375.1"/>
    <property type="molecule type" value="Genomic_DNA"/>
</dbReference>
<dbReference type="SMART" id="SM00463">
    <property type="entry name" value="SMR"/>
    <property type="match status" value="1"/>
</dbReference>
<feature type="region of interest" description="Disordered" evidence="1">
    <location>
        <begin position="57"/>
        <end position="133"/>
    </location>
</feature>
<feature type="region of interest" description="Disordered" evidence="1">
    <location>
        <begin position="587"/>
        <end position="627"/>
    </location>
</feature>
<dbReference type="InterPro" id="IPR003892">
    <property type="entry name" value="CUE"/>
</dbReference>
<dbReference type="PROSITE" id="PS50828">
    <property type="entry name" value="SMR"/>
    <property type="match status" value="1"/>
</dbReference>
<feature type="region of interest" description="Disordered" evidence="1">
    <location>
        <begin position="902"/>
        <end position="940"/>
    </location>
</feature>
<dbReference type="Pfam" id="PF13671">
    <property type="entry name" value="AAA_33"/>
    <property type="match status" value="1"/>
</dbReference>
<dbReference type="PANTHER" id="PTHR46535">
    <property type="entry name" value="NEDD4-BINDING PROTEIN 2"/>
    <property type="match status" value="1"/>
</dbReference>
<feature type="domain" description="Smr" evidence="2">
    <location>
        <begin position="1287"/>
        <end position="1364"/>
    </location>
</feature>
<feature type="region of interest" description="Disordered" evidence="1">
    <location>
        <begin position="1009"/>
        <end position="1033"/>
    </location>
</feature>
<evidence type="ECO:0000313" key="5">
    <source>
        <dbReference type="Proteomes" id="UP001461498"/>
    </source>
</evidence>
<dbReference type="SUPFAM" id="SSF160443">
    <property type="entry name" value="SMR domain-like"/>
    <property type="match status" value="1"/>
</dbReference>
<feature type="compositionally biased region" description="Low complexity" evidence="1">
    <location>
        <begin position="922"/>
        <end position="938"/>
    </location>
</feature>
<dbReference type="Pfam" id="PF08590">
    <property type="entry name" value="DUF1771"/>
    <property type="match status" value="1"/>
</dbReference>
<feature type="region of interest" description="Disordered" evidence="1">
    <location>
        <begin position="148"/>
        <end position="169"/>
    </location>
</feature>
<accession>A0AAW1CQ35</accession>
<feature type="region of interest" description="Disordered" evidence="1">
    <location>
        <begin position="1187"/>
        <end position="1212"/>
    </location>
</feature>
<proteinExistence type="predicted"/>
<feature type="compositionally biased region" description="Basic and acidic residues" evidence="1">
    <location>
        <begin position="1201"/>
        <end position="1212"/>
    </location>
</feature>
<protein>
    <submittedName>
        <fullName evidence="4">Uncharacterized protein</fullName>
    </submittedName>
</protein>
<comment type="caution">
    <text evidence="4">The sequence shown here is derived from an EMBL/GenBank/DDBJ whole genome shotgun (WGS) entry which is preliminary data.</text>
</comment>
<organism evidence="4 5">
    <name type="scientific">Rhynocoris fuscipes</name>
    <dbReference type="NCBI Taxonomy" id="488301"/>
    <lineage>
        <taxon>Eukaryota</taxon>
        <taxon>Metazoa</taxon>
        <taxon>Ecdysozoa</taxon>
        <taxon>Arthropoda</taxon>
        <taxon>Hexapoda</taxon>
        <taxon>Insecta</taxon>
        <taxon>Pterygota</taxon>
        <taxon>Neoptera</taxon>
        <taxon>Paraneoptera</taxon>
        <taxon>Hemiptera</taxon>
        <taxon>Heteroptera</taxon>
        <taxon>Panheteroptera</taxon>
        <taxon>Cimicomorpha</taxon>
        <taxon>Reduviidae</taxon>
        <taxon>Harpactorinae</taxon>
        <taxon>Harpactorini</taxon>
        <taxon>Rhynocoris</taxon>
    </lineage>
</organism>
<feature type="compositionally biased region" description="Basic residues" evidence="1">
    <location>
        <begin position="94"/>
        <end position="106"/>
    </location>
</feature>
<dbReference type="SUPFAM" id="SSF46934">
    <property type="entry name" value="UBA-like"/>
    <property type="match status" value="1"/>
</dbReference>
<feature type="compositionally biased region" description="Low complexity" evidence="1">
    <location>
        <begin position="614"/>
        <end position="627"/>
    </location>
</feature>
<sequence length="1376" mass="156053">MADTLSPDTKELVINNFQIKFPSIVDRRIIYRVLENENWNFEKAFHIFQKLHKEFSKSSDKGNSNEAAQSNAGNNVQQQTQSQQQQQQQQQQQKAKRNKTRSKNKKSNNDESKKVGNNPINKGHVHPASMQQQTAPVFLDPNKRQMPIKGARQQDQAMNDSKLQKNKVSRTELKKSYDLIKHIKDPFDRIVQYTRARIKVMVFMRGCSGSGKSTYARELLSSVGITDQKWYIFSADDYFVDDSNGSYKYSSDLIVSAHEWNQALVRQAACEGRSPLVIDNTHTRLWEMKDNAAIGVEYGYVIETLEPKTPWFFVEAQLFRKSSHRVSRETIQRMLDRYEANITGADIISKLRLNYKQLPPIKQTVEFNTPPSRGTLKLYSRKNNKIPQNSAQSNYETKFNVNRTVPLQFQQQPYTDRTRFQRVNPQQMINDQNPSNDLPRFNQSTDILSNIPTPRWIEEQNYRPKNDQFNVQKFTTPAQSNFTTSTLSNIPSIFCGPNLTLQSPNSFLQGNNSGATMQTPTQFTSESNKNNLQQTNADFDSITSSFDLINLEDEQDLLIQDAQASTSKQNQFVSSNYLTDLKQLSFNTNNNSSDSDDTDVDEENYDEDDDDGENSSINSENHSSSNTSFDELDFLVNTTNSNVNLNKNLCQEYVLIQPNKTVIFQKYHNNAPSTLNDFITNYIDDSDKQNLNEETEPLLQTDNETVNDEKENDNEKDLVEEKIDNNFDNFISEYLTKSAALNENSSVTRELGNEAAAVFIASESVQMNKSSNDASSNTNHNDFDILKRVNNMDYAANFANNIRIGNPWFESAPFVSNTKAIPSSVLMLDKSSMTQDVETNHINNSVAAVDSLQQMFPTIKREHLDELLNKCGNDLDWAVGLLLDSGHEMCEFTTTPELYQDNSSTTILDNDDSSKSDEIDLNATSAASTSSNGACSRVQQKKKRKIQVHLSEDSLNLLQNFQEKFQLSDEHYSENITKLRKHRSFNTIESIANNDGLTTIQDAELLPTSSEVKEAPSAAEDVVEEEEEEEERENDVALVLDKHLVVQLQNKFGGLISSNLIPDETVIHIPQSLARQFYSYTFDAIYEHLEEQQAVIDLLIREAGAEENDEDVATSQPSFQEIMDHEMALRMSQANKDDSRSNTMASTLSRTLLLERFPNFDPATLSAILEDANHSLHEATNLLSFAGHPVKTPEESPDQSPTKKCESTPLSRKEAVQQAQAYSDVAGKLYDMREDCLRKAEKAIAAGNKTVAVYYSEMAKWYMERIEQSNSLAASAMLNGYESATTLDLHFLQVPQALKVLDLFLDEKIRALKSRKSTVYIITGRGSHSPQGLCKIKAAVQIRLNKRCIPYSEQNPGMLKAKITKRALISYKKMEN</sequence>
<evidence type="ECO:0000259" key="3">
    <source>
        <dbReference type="PROSITE" id="PS51140"/>
    </source>
</evidence>
<dbReference type="GO" id="GO:0043130">
    <property type="term" value="F:ubiquitin binding"/>
    <property type="evidence" value="ECO:0007669"/>
    <property type="project" value="InterPro"/>
</dbReference>
<evidence type="ECO:0000313" key="4">
    <source>
        <dbReference type="EMBL" id="KAK9498375.1"/>
    </source>
</evidence>
<dbReference type="InterPro" id="IPR052772">
    <property type="entry name" value="Endo/PolyKinase_Domain-Protein"/>
</dbReference>
<dbReference type="InterPro" id="IPR009060">
    <property type="entry name" value="UBA-like_sf"/>
</dbReference>
<dbReference type="InterPro" id="IPR036063">
    <property type="entry name" value="Smr_dom_sf"/>
</dbReference>
<dbReference type="SUPFAM" id="SSF52540">
    <property type="entry name" value="P-loop containing nucleoside triphosphate hydrolases"/>
    <property type="match status" value="1"/>
</dbReference>
<dbReference type="InterPro" id="IPR027417">
    <property type="entry name" value="P-loop_NTPase"/>
</dbReference>
<feature type="compositionally biased region" description="Acidic residues" evidence="1">
    <location>
        <begin position="594"/>
        <end position="613"/>
    </location>
</feature>
<dbReference type="GO" id="GO:0005634">
    <property type="term" value="C:nucleus"/>
    <property type="evidence" value="ECO:0007669"/>
    <property type="project" value="TreeGrafter"/>
</dbReference>
<dbReference type="PANTHER" id="PTHR46535:SF1">
    <property type="entry name" value="NEDD4-BINDING PROTEIN 2"/>
    <property type="match status" value="1"/>
</dbReference>
<evidence type="ECO:0000256" key="1">
    <source>
        <dbReference type="SAM" id="MobiDB-lite"/>
    </source>
</evidence>
<dbReference type="InterPro" id="IPR002625">
    <property type="entry name" value="Smr_dom"/>
</dbReference>
<dbReference type="Pfam" id="PF01713">
    <property type="entry name" value="Smr"/>
    <property type="match status" value="1"/>
</dbReference>
<dbReference type="GO" id="GO:0004519">
    <property type="term" value="F:endonuclease activity"/>
    <property type="evidence" value="ECO:0007669"/>
    <property type="project" value="TreeGrafter"/>
</dbReference>
<feature type="compositionally biased region" description="Acidic residues" evidence="1">
    <location>
        <begin position="1021"/>
        <end position="1033"/>
    </location>
</feature>
<dbReference type="Proteomes" id="UP001461498">
    <property type="component" value="Unassembled WGS sequence"/>
</dbReference>
<dbReference type="SMART" id="SM01162">
    <property type="entry name" value="DUF1771"/>
    <property type="match status" value="1"/>
</dbReference>
<feature type="compositionally biased region" description="Low complexity" evidence="1">
    <location>
        <begin position="77"/>
        <end position="93"/>
    </location>
</feature>